<dbReference type="Proteomes" id="UP000076268">
    <property type="component" value="Unassembled WGS sequence"/>
</dbReference>
<organism evidence="2 3">
    <name type="scientific">Anaerosporomusa subterranea</name>
    <dbReference type="NCBI Taxonomy" id="1794912"/>
    <lineage>
        <taxon>Bacteria</taxon>
        <taxon>Bacillati</taxon>
        <taxon>Bacillota</taxon>
        <taxon>Negativicutes</taxon>
        <taxon>Acetonemataceae</taxon>
        <taxon>Anaerosporomusa</taxon>
    </lineage>
</organism>
<dbReference type="STRING" id="1794912.AXX12_06375"/>
<dbReference type="EMBL" id="LSGP01000017">
    <property type="protein sequence ID" value="KYZ76066.1"/>
    <property type="molecule type" value="Genomic_DNA"/>
</dbReference>
<protein>
    <submittedName>
        <fullName evidence="2">GDSL family lipase</fullName>
    </submittedName>
</protein>
<sequence>MPITCPKIVALGDSITYGFPYLPDRSWVRLAADELGLQMINKGINGDTTWGMLERFSADVLAHRPSHVIIVGGANDAFERIAAEDVVNNIRQMVKAAIDNAIVPFLGLPTPCNFAEETLLAKYRQSLRQYVATEGIDVIDFYSAMVNLVGSGIREGLHVDGIHPNEAGYQIMAGVAVGFLRYRV</sequence>
<evidence type="ECO:0000313" key="3">
    <source>
        <dbReference type="Proteomes" id="UP000076268"/>
    </source>
</evidence>
<evidence type="ECO:0000313" key="2">
    <source>
        <dbReference type="EMBL" id="KYZ76066.1"/>
    </source>
</evidence>
<dbReference type="AlphaFoldDB" id="A0A154BQ50"/>
<evidence type="ECO:0000259" key="1">
    <source>
        <dbReference type="Pfam" id="PF13472"/>
    </source>
</evidence>
<dbReference type="RefSeq" id="WP_066240862.1">
    <property type="nucleotide sequence ID" value="NZ_LSGP01000017.1"/>
</dbReference>
<keyword evidence="3" id="KW-1185">Reference proteome</keyword>
<dbReference type="PANTHER" id="PTHR30383">
    <property type="entry name" value="THIOESTERASE 1/PROTEASE 1/LYSOPHOSPHOLIPASE L1"/>
    <property type="match status" value="1"/>
</dbReference>
<gene>
    <name evidence="2" type="ORF">AXX12_06375</name>
</gene>
<accession>A0A154BQ50</accession>
<dbReference type="InterPro" id="IPR051532">
    <property type="entry name" value="Ester_Hydrolysis_Enzymes"/>
</dbReference>
<dbReference type="Pfam" id="PF13472">
    <property type="entry name" value="Lipase_GDSL_2"/>
    <property type="match status" value="1"/>
</dbReference>
<dbReference type="PANTHER" id="PTHR30383:SF5">
    <property type="entry name" value="SGNH HYDROLASE-TYPE ESTERASE DOMAIN-CONTAINING PROTEIN"/>
    <property type="match status" value="1"/>
</dbReference>
<comment type="caution">
    <text evidence="2">The sequence shown here is derived from an EMBL/GenBank/DDBJ whole genome shotgun (WGS) entry which is preliminary data.</text>
</comment>
<dbReference type="SUPFAM" id="SSF52266">
    <property type="entry name" value="SGNH hydrolase"/>
    <property type="match status" value="1"/>
</dbReference>
<feature type="domain" description="SGNH hydrolase-type esterase" evidence="1">
    <location>
        <begin position="10"/>
        <end position="171"/>
    </location>
</feature>
<dbReference type="InterPro" id="IPR013830">
    <property type="entry name" value="SGNH_hydro"/>
</dbReference>
<proteinExistence type="predicted"/>
<dbReference type="Gene3D" id="3.40.50.1110">
    <property type="entry name" value="SGNH hydrolase"/>
    <property type="match status" value="1"/>
</dbReference>
<dbReference type="InterPro" id="IPR036514">
    <property type="entry name" value="SGNH_hydro_sf"/>
</dbReference>
<dbReference type="OrthoDB" id="9777593at2"/>
<dbReference type="GO" id="GO:0004622">
    <property type="term" value="F:phosphatidylcholine lysophospholipase activity"/>
    <property type="evidence" value="ECO:0007669"/>
    <property type="project" value="TreeGrafter"/>
</dbReference>
<reference evidence="2 3" key="1">
    <citation type="submission" date="2016-02" db="EMBL/GenBank/DDBJ databases">
        <title>Anaerosporomusa subterraneum gen. nov., sp. nov., a spore-forming obligate anaerobe isolated from saprolite.</title>
        <authorList>
            <person name="Choi J.K."/>
            <person name="Shah M."/>
            <person name="Yee N."/>
        </authorList>
    </citation>
    <scope>NUCLEOTIDE SEQUENCE [LARGE SCALE GENOMIC DNA]</scope>
    <source>
        <strain evidence="2 3">RU4</strain>
    </source>
</reference>
<name>A0A154BQ50_ANASB</name>